<protein>
    <recommendedName>
        <fullName evidence="3">Fungal N-terminal domain-containing protein</fullName>
    </recommendedName>
</protein>
<comment type="caution">
    <text evidence="1">The sequence shown here is derived from an EMBL/GenBank/DDBJ whole genome shotgun (WGS) entry which is preliminary data.</text>
</comment>
<dbReference type="EMBL" id="WOWK01000075">
    <property type="protein sequence ID" value="KAF0321105.1"/>
    <property type="molecule type" value="Genomic_DNA"/>
</dbReference>
<evidence type="ECO:0008006" key="3">
    <source>
        <dbReference type="Google" id="ProtNLM"/>
    </source>
</evidence>
<keyword evidence="2" id="KW-1185">Reference proteome</keyword>
<evidence type="ECO:0000313" key="2">
    <source>
        <dbReference type="Proteomes" id="UP000434172"/>
    </source>
</evidence>
<dbReference type="OrthoDB" id="1577640at2759"/>
<proteinExistence type="predicted"/>
<accession>A0A8H3W773</accession>
<sequence length="217" mass="24138">MAEVLGTVAGVVSLGLQVCSGLNVYIDGLQCRREEIESTISHQKSLETLIAQIEALHNRHQASGICSAPLRESMASAKAELLLLDEFVSKVRVEGETGADRSAGNMMKIQKKRLLYPFRRDRLDRLVTRLDVVMKALQAALQVSELEASLKMQNSFEQVLQTVTRSEITVLAIERKIDDNASQAPLPDYATKQDRHGHIEKHGVEAECTKGHLRQHD</sequence>
<organism evidence="1 2">
    <name type="scientific">Colletotrichum asianum</name>
    <dbReference type="NCBI Taxonomy" id="702518"/>
    <lineage>
        <taxon>Eukaryota</taxon>
        <taxon>Fungi</taxon>
        <taxon>Dikarya</taxon>
        <taxon>Ascomycota</taxon>
        <taxon>Pezizomycotina</taxon>
        <taxon>Sordariomycetes</taxon>
        <taxon>Hypocreomycetidae</taxon>
        <taxon>Glomerellales</taxon>
        <taxon>Glomerellaceae</taxon>
        <taxon>Colletotrichum</taxon>
        <taxon>Colletotrichum gloeosporioides species complex</taxon>
    </lineage>
</organism>
<name>A0A8H3W773_9PEZI</name>
<dbReference type="Proteomes" id="UP000434172">
    <property type="component" value="Unassembled WGS sequence"/>
</dbReference>
<gene>
    <name evidence="1" type="ORF">GQ607_011712</name>
</gene>
<reference evidence="1 2" key="1">
    <citation type="submission" date="2019-12" db="EMBL/GenBank/DDBJ databases">
        <title>A genome sequence resource for the geographically widespread anthracnose pathogen Colletotrichum asianum.</title>
        <authorList>
            <person name="Meng Y."/>
        </authorList>
    </citation>
    <scope>NUCLEOTIDE SEQUENCE [LARGE SCALE GENOMIC DNA]</scope>
    <source>
        <strain evidence="1 2">ICMP 18580</strain>
    </source>
</reference>
<dbReference type="AlphaFoldDB" id="A0A8H3W773"/>
<evidence type="ECO:0000313" key="1">
    <source>
        <dbReference type="EMBL" id="KAF0321105.1"/>
    </source>
</evidence>